<evidence type="ECO:0000313" key="2">
    <source>
        <dbReference type="EMBL" id="GFO40581.1"/>
    </source>
</evidence>
<feature type="region of interest" description="Disordered" evidence="1">
    <location>
        <begin position="20"/>
        <end position="90"/>
    </location>
</feature>
<sequence length="90" mass="10120">MQVIDSLQLIHIKVISRLSGPLPYHAAGGGLEPAQKGPCRSQGGQNDDDNSDEEIDDDDDDDDDNDVMKMRERRRNGVTNRIKRSRKSEK</sequence>
<evidence type="ECO:0000256" key="1">
    <source>
        <dbReference type="SAM" id="MobiDB-lite"/>
    </source>
</evidence>
<dbReference type="EMBL" id="BLXT01007620">
    <property type="protein sequence ID" value="GFO40581.1"/>
    <property type="molecule type" value="Genomic_DNA"/>
</dbReference>
<feature type="compositionally biased region" description="Basic residues" evidence="1">
    <location>
        <begin position="71"/>
        <end position="90"/>
    </location>
</feature>
<comment type="caution">
    <text evidence="2">The sequence shown here is derived from an EMBL/GenBank/DDBJ whole genome shotgun (WGS) entry which is preliminary data.</text>
</comment>
<protein>
    <submittedName>
        <fullName evidence="2">Uncharacterized protein</fullName>
    </submittedName>
</protein>
<name>A0AAV4D951_9GAST</name>
<organism evidence="2 3">
    <name type="scientific">Plakobranchus ocellatus</name>
    <dbReference type="NCBI Taxonomy" id="259542"/>
    <lineage>
        <taxon>Eukaryota</taxon>
        <taxon>Metazoa</taxon>
        <taxon>Spiralia</taxon>
        <taxon>Lophotrochozoa</taxon>
        <taxon>Mollusca</taxon>
        <taxon>Gastropoda</taxon>
        <taxon>Heterobranchia</taxon>
        <taxon>Euthyneura</taxon>
        <taxon>Panpulmonata</taxon>
        <taxon>Sacoglossa</taxon>
        <taxon>Placobranchoidea</taxon>
        <taxon>Plakobranchidae</taxon>
        <taxon>Plakobranchus</taxon>
    </lineage>
</organism>
<accession>A0AAV4D951</accession>
<dbReference type="AlphaFoldDB" id="A0AAV4D951"/>
<reference evidence="2 3" key="1">
    <citation type="journal article" date="2021" name="Elife">
        <title>Chloroplast acquisition without the gene transfer in kleptoplastic sea slugs, Plakobranchus ocellatus.</title>
        <authorList>
            <person name="Maeda T."/>
            <person name="Takahashi S."/>
            <person name="Yoshida T."/>
            <person name="Shimamura S."/>
            <person name="Takaki Y."/>
            <person name="Nagai Y."/>
            <person name="Toyoda A."/>
            <person name="Suzuki Y."/>
            <person name="Arimoto A."/>
            <person name="Ishii H."/>
            <person name="Satoh N."/>
            <person name="Nishiyama T."/>
            <person name="Hasebe M."/>
            <person name="Maruyama T."/>
            <person name="Minagawa J."/>
            <person name="Obokata J."/>
            <person name="Shigenobu S."/>
        </authorList>
    </citation>
    <scope>NUCLEOTIDE SEQUENCE [LARGE SCALE GENOMIC DNA]</scope>
</reference>
<keyword evidence="3" id="KW-1185">Reference proteome</keyword>
<dbReference type="Proteomes" id="UP000735302">
    <property type="component" value="Unassembled WGS sequence"/>
</dbReference>
<feature type="compositionally biased region" description="Acidic residues" evidence="1">
    <location>
        <begin position="46"/>
        <end position="65"/>
    </location>
</feature>
<proteinExistence type="predicted"/>
<gene>
    <name evidence="2" type="ORF">PoB_006708600</name>
</gene>
<evidence type="ECO:0000313" key="3">
    <source>
        <dbReference type="Proteomes" id="UP000735302"/>
    </source>
</evidence>